<protein>
    <submittedName>
        <fullName evidence="3">Alpha/beta hydrolase</fullName>
    </submittedName>
</protein>
<evidence type="ECO:0000313" key="4">
    <source>
        <dbReference type="Proteomes" id="UP000179769"/>
    </source>
</evidence>
<feature type="compositionally biased region" description="Low complexity" evidence="1">
    <location>
        <begin position="1"/>
        <end position="14"/>
    </location>
</feature>
<reference evidence="4" key="1">
    <citation type="submission" date="2016-07" db="EMBL/GenBank/DDBJ databases">
        <title>Frankia sp. NRRL B-16219 Genome sequencing.</title>
        <authorList>
            <person name="Ghodhbane-Gtari F."/>
            <person name="Swanson E."/>
            <person name="Gueddou A."/>
            <person name="Louati M."/>
            <person name="Nouioui I."/>
            <person name="Hezbri K."/>
            <person name="Abebe-Akele F."/>
            <person name="Simpson S."/>
            <person name="Morris K."/>
            <person name="Thomas K."/>
            <person name="Gtari M."/>
            <person name="Tisa L.S."/>
        </authorList>
    </citation>
    <scope>NUCLEOTIDE SEQUENCE [LARGE SCALE GENOMIC DNA]</scope>
    <source>
        <strain evidence="4">NRRL B-16219</strain>
    </source>
</reference>
<feature type="domain" description="AB hydrolase-1" evidence="2">
    <location>
        <begin position="53"/>
        <end position="308"/>
    </location>
</feature>
<gene>
    <name evidence="3" type="ORF">BBK14_05790</name>
</gene>
<organism evidence="3 4">
    <name type="scientific">Parafrankia soli</name>
    <dbReference type="NCBI Taxonomy" id="2599596"/>
    <lineage>
        <taxon>Bacteria</taxon>
        <taxon>Bacillati</taxon>
        <taxon>Actinomycetota</taxon>
        <taxon>Actinomycetes</taxon>
        <taxon>Frankiales</taxon>
        <taxon>Frankiaceae</taxon>
        <taxon>Parafrankia</taxon>
    </lineage>
</organism>
<dbReference type="PANTHER" id="PTHR43689:SF8">
    <property type="entry name" value="ALPHA_BETA-HYDROLASES SUPERFAMILY PROTEIN"/>
    <property type="match status" value="1"/>
</dbReference>
<dbReference type="PANTHER" id="PTHR43689">
    <property type="entry name" value="HYDROLASE"/>
    <property type="match status" value="1"/>
</dbReference>
<dbReference type="Proteomes" id="UP000179769">
    <property type="component" value="Unassembled WGS sequence"/>
</dbReference>
<evidence type="ECO:0000313" key="3">
    <source>
        <dbReference type="EMBL" id="OHV24367.1"/>
    </source>
</evidence>
<comment type="caution">
    <text evidence="3">The sequence shown here is derived from an EMBL/GenBank/DDBJ whole genome shotgun (WGS) entry which is preliminary data.</text>
</comment>
<dbReference type="InterPro" id="IPR000073">
    <property type="entry name" value="AB_hydrolase_1"/>
</dbReference>
<name>A0A1S1PST1_9ACTN</name>
<dbReference type="PRINTS" id="PR00111">
    <property type="entry name" value="ABHYDROLASE"/>
</dbReference>
<dbReference type="AlphaFoldDB" id="A0A1S1PST1"/>
<dbReference type="Gene3D" id="3.40.50.1820">
    <property type="entry name" value="alpha/beta hydrolase"/>
    <property type="match status" value="1"/>
</dbReference>
<dbReference type="SUPFAM" id="SSF53474">
    <property type="entry name" value="alpha/beta-Hydrolases"/>
    <property type="match status" value="1"/>
</dbReference>
<evidence type="ECO:0000259" key="2">
    <source>
        <dbReference type="Pfam" id="PF12697"/>
    </source>
</evidence>
<keyword evidence="4" id="KW-1185">Reference proteome</keyword>
<keyword evidence="3" id="KW-0378">Hydrolase</keyword>
<dbReference type="OrthoDB" id="9770427at2"/>
<dbReference type="EMBL" id="MAXA01000235">
    <property type="protein sequence ID" value="OHV24367.1"/>
    <property type="molecule type" value="Genomic_DNA"/>
</dbReference>
<proteinExistence type="predicted"/>
<feature type="region of interest" description="Disordered" evidence="1">
    <location>
        <begin position="1"/>
        <end position="20"/>
    </location>
</feature>
<dbReference type="Pfam" id="PF12697">
    <property type="entry name" value="Abhydrolase_6"/>
    <property type="match status" value="1"/>
</dbReference>
<evidence type="ECO:0000256" key="1">
    <source>
        <dbReference type="SAM" id="MobiDB-lite"/>
    </source>
</evidence>
<dbReference type="InterPro" id="IPR029058">
    <property type="entry name" value="AB_hydrolase_fold"/>
</dbReference>
<accession>A0A1S1PST1</accession>
<sequence length="329" mass="33985">MSDSTGTSDSAGTGENAGASGEAGMVSKWVDLDGPVHYAEFGAPGTIGGSPPVVCVHGLGGSYTNWLALAPLLASTSRVLAPDLAGHGRTPLGNRGADVSANHLLLDRFLAEVVGEPVILVGNSMGALISMLQAVRRPESVCGLVLLDPALPLRRGGWPEPLVVASFAAVVLPGLGAWALARRRARVGPAGIVAQTLRLCATDPARIPSVAVEALVDLGHERAGMDGVERAYVAAARSVVRRVVRGGPLRRLIRQVDVPTLLVHGSDDRLIPVALARDAAGLRPDWRLAVVAGCGHLPQLEDAAGTAELLTGWWEQTGDATDGARKAVV</sequence>
<dbReference type="GO" id="GO:0016787">
    <property type="term" value="F:hydrolase activity"/>
    <property type="evidence" value="ECO:0007669"/>
    <property type="project" value="UniProtKB-KW"/>
</dbReference>